<dbReference type="PRINTS" id="PR00110">
    <property type="entry name" value="ALPHAAMYLASE"/>
</dbReference>
<dbReference type="RefSeq" id="WP_129621340.1">
    <property type="nucleotide sequence ID" value="NZ_LR214972.1"/>
</dbReference>
<keyword evidence="6" id="KW-1185">Reference proteome</keyword>
<comment type="catalytic activity">
    <reaction evidence="3">
        <text>Endohydrolysis of (1-&gt;4)-alpha-D-glucosidic linkages in polysaccharides containing three or more (1-&gt;4)-alpha-linked D-glucose units.</text>
        <dbReference type="EC" id="3.2.1.1"/>
    </reaction>
</comment>
<dbReference type="Pfam" id="PF00128">
    <property type="entry name" value="Alpha-amylase"/>
    <property type="match status" value="1"/>
</dbReference>
<dbReference type="Gene3D" id="3.90.400.10">
    <property type="entry name" value="Oligo-1,6-glucosidase, Domain 2"/>
    <property type="match status" value="1"/>
</dbReference>
<evidence type="ECO:0000259" key="4">
    <source>
        <dbReference type="SMART" id="SM00642"/>
    </source>
</evidence>
<dbReference type="AlphaFoldDB" id="A0A449ADT9"/>
<comment type="similarity">
    <text evidence="1 2">Belongs to the glycosyl hydrolase 13 family.</text>
</comment>
<keyword evidence="3 5" id="KW-0326">Glycosidase</keyword>
<dbReference type="InterPro" id="IPR013780">
    <property type="entry name" value="Glyco_hydro_b"/>
</dbReference>
<dbReference type="InterPro" id="IPR006046">
    <property type="entry name" value="Alpha_amylase"/>
</dbReference>
<dbReference type="PANTHER" id="PTHR10357:SF179">
    <property type="entry name" value="NEUTRAL AND BASIC AMINO ACID TRANSPORT PROTEIN RBAT"/>
    <property type="match status" value="1"/>
</dbReference>
<dbReference type="PANTHER" id="PTHR10357">
    <property type="entry name" value="ALPHA-AMYLASE FAMILY MEMBER"/>
    <property type="match status" value="1"/>
</dbReference>
<organism evidence="5 6">
    <name type="scientific">Mycoplasmopsis bovirhinis</name>
    <dbReference type="NCBI Taxonomy" id="29553"/>
    <lineage>
        <taxon>Bacteria</taxon>
        <taxon>Bacillati</taxon>
        <taxon>Mycoplasmatota</taxon>
        <taxon>Mycoplasmoidales</taxon>
        <taxon>Metamycoplasmataceae</taxon>
        <taxon>Mycoplasmopsis</taxon>
    </lineage>
</organism>
<gene>
    <name evidence="5" type="primary">malL</name>
    <name evidence="5" type="ORF">NCTC10118_00310</name>
</gene>
<dbReference type="InterPro" id="IPR045857">
    <property type="entry name" value="O16G_dom_2"/>
</dbReference>
<keyword evidence="3 5" id="KW-0378">Hydrolase</keyword>
<dbReference type="OrthoDB" id="9805159at2"/>
<name>A0A449ADT9_9BACT</name>
<dbReference type="InterPro" id="IPR006047">
    <property type="entry name" value="GH13_cat_dom"/>
</dbReference>
<dbReference type="GO" id="GO:0009313">
    <property type="term" value="P:oligosaccharide catabolic process"/>
    <property type="evidence" value="ECO:0007669"/>
    <property type="project" value="TreeGrafter"/>
</dbReference>
<evidence type="ECO:0000256" key="2">
    <source>
        <dbReference type="RuleBase" id="RU003615"/>
    </source>
</evidence>
<protein>
    <recommendedName>
        <fullName evidence="3">Alpha-amylase</fullName>
        <ecNumber evidence="3">3.2.1.1</ecNumber>
    </recommendedName>
</protein>
<dbReference type="SUPFAM" id="SSF51445">
    <property type="entry name" value="(Trans)glycosidases"/>
    <property type="match status" value="1"/>
</dbReference>
<reference evidence="5 6" key="1">
    <citation type="submission" date="2019-01" db="EMBL/GenBank/DDBJ databases">
        <authorList>
            <consortium name="Pathogen Informatics"/>
        </authorList>
    </citation>
    <scope>NUCLEOTIDE SEQUENCE [LARGE SCALE GENOMIC DNA]</scope>
    <source>
        <strain evidence="5 6">NCTC10118</strain>
    </source>
</reference>
<dbReference type="EMBL" id="LR214972">
    <property type="protein sequence ID" value="VEU63135.1"/>
    <property type="molecule type" value="Genomic_DNA"/>
</dbReference>
<dbReference type="SUPFAM" id="SSF51011">
    <property type="entry name" value="Glycosyl hydrolase domain"/>
    <property type="match status" value="1"/>
</dbReference>
<feature type="domain" description="Glycosyl hydrolase family 13 catalytic" evidence="4">
    <location>
        <begin position="46"/>
        <end position="446"/>
    </location>
</feature>
<dbReference type="EC" id="3.2.1.1" evidence="3"/>
<dbReference type="Gene3D" id="2.60.40.1180">
    <property type="entry name" value="Golgi alpha-mannosidase II"/>
    <property type="match status" value="1"/>
</dbReference>
<keyword evidence="3" id="KW-0119">Carbohydrate metabolism</keyword>
<dbReference type="GO" id="GO:0043169">
    <property type="term" value="F:cation binding"/>
    <property type="evidence" value="ECO:0007669"/>
    <property type="project" value="InterPro"/>
</dbReference>
<sequence length="579" mass="67877">MKKRGRKPKVKNLDEQIETTHKKRVRKAKIQEEPQIINLEDKVFYQIFPRSFLDGNNDGDGDLRGIIKRLDYLKTLGINGIWLCPTYKTKFVDAGYDVLDYKSVWEQFGTLEDFKELTEEANLRGIDIIMDIVLNHVSNEHEWFKKALASPSNKEHNYFIWRDKLTDEEAKAQSIFGGSAWEFVPSLNKYYFHLFSKEQVDLNWAHPDTIKAMVDVINFWYDLGVKGFRLDAIKHVAKTFDQIDANPYFAWNQGAVEYLKEFNELAFKDKPDAYTLGEASGISADELLKYGSGENKVSDNYFNFAWWWIGWGKETGRNGYDPNWDYREFAWQQAPFQENEAIKPHMFTNFLSNHDTSRSLSRWGDEGLFRSEAAKTHALMLLTLKGIPCIYYGEEIGMLNTHFNDRSEFRDVDIKNGFRDLVDENKIYSEQEFFKYLNINSRDAGRGLMQWSKGRNGGFSLTKHLWFKKGRMNEQINVFAAIKDQNSIFHFYRQLIELRKKDYHNLLVYGTSKFYVDQNGVLVIQRTYNNEKLLVYLNPSKHELKLEAQDGKLILSTYLDKKVPTNKLRPFESILLKVN</sequence>
<dbReference type="Gene3D" id="3.20.20.80">
    <property type="entry name" value="Glycosidases"/>
    <property type="match status" value="1"/>
</dbReference>
<accession>A0A449ADT9</accession>
<proteinExistence type="inferred from homology"/>
<evidence type="ECO:0000256" key="1">
    <source>
        <dbReference type="ARBA" id="ARBA00008061"/>
    </source>
</evidence>
<dbReference type="GO" id="GO:0004556">
    <property type="term" value="F:alpha-amylase activity"/>
    <property type="evidence" value="ECO:0007669"/>
    <property type="project" value="UniProtKB-UniRule"/>
</dbReference>
<dbReference type="InterPro" id="IPR017853">
    <property type="entry name" value="GH"/>
</dbReference>
<dbReference type="SMART" id="SM00642">
    <property type="entry name" value="Aamy"/>
    <property type="match status" value="1"/>
</dbReference>
<evidence type="ECO:0000313" key="5">
    <source>
        <dbReference type="EMBL" id="VEU63135.1"/>
    </source>
</evidence>
<evidence type="ECO:0000313" key="6">
    <source>
        <dbReference type="Proteomes" id="UP000289952"/>
    </source>
</evidence>
<dbReference type="Proteomes" id="UP000289952">
    <property type="component" value="Chromosome"/>
</dbReference>
<evidence type="ECO:0000256" key="3">
    <source>
        <dbReference type="RuleBase" id="RU361134"/>
    </source>
</evidence>